<protein>
    <recommendedName>
        <fullName evidence="4">alpha,alpha-trehalose-phosphate synthase (UDP-forming)</fullName>
        <ecNumber evidence="4">2.4.1.15</ecNumber>
    </recommendedName>
</protein>
<keyword evidence="6" id="KW-0808">Transferase</keyword>
<evidence type="ECO:0000256" key="8">
    <source>
        <dbReference type="SAM" id="MobiDB-lite"/>
    </source>
</evidence>
<feature type="compositionally biased region" description="Low complexity" evidence="8">
    <location>
        <begin position="201"/>
        <end position="217"/>
    </location>
</feature>
<keyword evidence="12" id="KW-1185">Reference proteome</keyword>
<evidence type="ECO:0000313" key="12">
    <source>
        <dbReference type="Proteomes" id="UP001175271"/>
    </source>
</evidence>
<proteinExistence type="inferred from homology"/>
<dbReference type="Pfam" id="PF18572">
    <property type="entry name" value="T6PP_N"/>
    <property type="match status" value="1"/>
</dbReference>
<dbReference type="PANTHER" id="PTHR10788:SF110">
    <property type="entry name" value="ALPHA,ALPHA-TREHALOSE-PHOSPHATE SYNTHASE [UDP-FORMING] 2"/>
    <property type="match status" value="1"/>
</dbReference>
<evidence type="ECO:0000256" key="4">
    <source>
        <dbReference type="ARBA" id="ARBA00012538"/>
    </source>
</evidence>
<comment type="catalytic activity">
    <reaction evidence="7">
        <text>D-glucose 6-phosphate + UDP-alpha-D-glucose = alpha,alpha-trehalose 6-phosphate + UDP + H(+)</text>
        <dbReference type="Rhea" id="RHEA:18889"/>
        <dbReference type="ChEBI" id="CHEBI:15378"/>
        <dbReference type="ChEBI" id="CHEBI:58223"/>
        <dbReference type="ChEBI" id="CHEBI:58429"/>
        <dbReference type="ChEBI" id="CHEBI:58885"/>
        <dbReference type="ChEBI" id="CHEBI:61548"/>
        <dbReference type="EC" id="2.4.1.15"/>
    </reaction>
</comment>
<evidence type="ECO:0000256" key="2">
    <source>
        <dbReference type="ARBA" id="ARBA00005409"/>
    </source>
</evidence>
<feature type="region of interest" description="Disordered" evidence="8">
    <location>
        <begin position="1"/>
        <end position="43"/>
    </location>
</feature>
<accession>A0AA39LDR5</accession>
<dbReference type="EMBL" id="JAUCMV010000005">
    <property type="protein sequence ID" value="KAK0393543.1"/>
    <property type="molecule type" value="Genomic_DNA"/>
</dbReference>
<dbReference type="InterPro" id="IPR001830">
    <property type="entry name" value="Glyco_trans_20"/>
</dbReference>
<feature type="compositionally biased region" description="Basic and acidic residues" evidence="8">
    <location>
        <begin position="218"/>
        <end position="231"/>
    </location>
</feature>
<gene>
    <name evidence="11" type="ORF">QR680_000265</name>
</gene>
<sequence>MATTEVVHLPSDGEHEHPLNEPFDGPLPDQPFHRHKQGSGNEEFGSENLLEIVRSSVKALEHDNVVEIDDGLQKLTQTWRRRDGKSELAFKGLLSTLEYCLQHPFDSNEIFEKFIDTLGYNTFQFWKAAVPHIFDSDLAFGTKYRDALLFSITLYDVNNGKTRLRELYAAVPGIRKSLLGVNAKQFGERFHHLQRRLSRQSSQASLGGSNQSLSSHSDSGDSIHDAKDSPRSRLCRSQSRESNMEATDDTTASFASGGLASNHFQQRVINVSNAPPVSLKKEKSGEWEIKQGSGGLVSCVDPVMSKDHENMWLANLGMNMHRKRQRSEHSDLGNAPTTNTLGLPLIKQALADVLFHVIADDDEVQEAGTDKEKKIREEMSLLGVLHNYNRGNYKLNPVIVQEDDYNVYYGGISNGLLWPALHNLPEYIVNDYDDPKTLRDHWCSYVRVNYQFAIDAVRNSRPQDFIWIHDYHLMLTGMIMQSLDHNLEVGFFLHIPFQPPDNFFDKYAICGFPMLRGLLRFTKVGFQTHRDREKFVELIDIHLNGANVAYDAKVDIYTVTYQGWTCSLGVFPVSIKNEDFLKFVRMPDTVKKANDIREKILGNAHPQGSRMFFSVERFDYTKGIKEKLLAYMRYFEKYPERIGKDVLFQVAVTNRRSVDTYRVYQDECILLAEKINESFHSKEFPDWKPLVFQTDGLTRPELVASYLAMDVGVVTPKKDGMNLVAKEMMVCNPDAGLVLSSGAGSEIQFTTSGIYDFEGDHSYKRIENVYDVEAYADAFYTAAIESPEVRRKHGKRLHEFIMANDIERWSTAFLDPSWTHQVIRPVEVKTLDDFYGLMMRTRDVRRQIVERVLKGIPIQSHFAVSLTNARDSLALSCSHKSKQLVLRTSAEENSAEVARFDIKNELDEFEKDLSFIKFIQSDDVYNVEQFVDTLQIYHPVSVDQFREEVINVVDLLYDADHFQYFFTDRDGTLKSYSCSYPASIQPAYSGVIQAQFARRCAQTCAIVTTAPLMNVGVLDVCTIPEGYYYYGASVGREWFIDPSNKFKDTSIPEQDLQLLDQVLQEINHLLEDPEYKHFAWIGSGLQKHYGHLTIAHQDVYKSVSPESANQLLKRIHTIVEGVDPTGNVLVIRSSETDIKVLLKAKLSGEVFNKGHGLKLLAQNMHCDLSKGNILLSGDSETDLPMLEYCLKENSQSVYTVWVTANEALQKKVSTSMVYTERMKYFRTIKTSRKPKKTVGPLAPSELFMRLNSQARNVEKGSTEFFSIFLSSNSNISFMFFNYAQPSAEKITTQRVSTILDTKMIIKVGIVLAGLAVSCSGHCFKDNLLTNFTKDEYGYFLKMGNEALDNGEDLLIPYEFIDLFRTVALSFTAKLFYSIQKTQVRLPFQPVWSLLAYKFPKFHHLGVMAIDDFLIRIQRLSGGPNRLLHSFYEILMATPWDSENEKFLLKQLTTFCTRVTEFGEREKEELDAIFPGLSAYAVSASIRKAVPYLSRRPSKEIKIYGHKKP</sequence>
<evidence type="ECO:0000256" key="1">
    <source>
        <dbReference type="ARBA" id="ARBA00002045"/>
    </source>
</evidence>
<evidence type="ECO:0000256" key="6">
    <source>
        <dbReference type="ARBA" id="ARBA00022679"/>
    </source>
</evidence>
<comment type="similarity">
    <text evidence="3">In the C-terminal section; belongs to the gob-1 trehalose phosphatase family.</text>
</comment>
<dbReference type="GO" id="GO:0005992">
    <property type="term" value="P:trehalose biosynthetic process"/>
    <property type="evidence" value="ECO:0007669"/>
    <property type="project" value="InterPro"/>
</dbReference>
<evidence type="ECO:0000313" key="11">
    <source>
        <dbReference type="EMBL" id="KAK0393543.1"/>
    </source>
</evidence>
<dbReference type="InterPro" id="IPR023214">
    <property type="entry name" value="HAD_sf"/>
</dbReference>
<dbReference type="InterPro" id="IPR036412">
    <property type="entry name" value="HAD-like_sf"/>
</dbReference>
<dbReference type="Pfam" id="PF21141">
    <property type="entry name" value="T6PP_C"/>
    <property type="match status" value="1"/>
</dbReference>
<feature type="domain" description="Trehalose-6-phosphate phosphatase helical bundle" evidence="9">
    <location>
        <begin position="830"/>
        <end position="934"/>
    </location>
</feature>
<evidence type="ECO:0000256" key="5">
    <source>
        <dbReference type="ARBA" id="ARBA00022676"/>
    </source>
</evidence>
<dbReference type="InterPro" id="IPR041064">
    <property type="entry name" value="T6PP_helical"/>
</dbReference>
<name>A0AA39LDR5_9BILA</name>
<comment type="similarity">
    <text evidence="2">In the N-terminal section; belongs to the glycosyltransferase 20 family.</text>
</comment>
<evidence type="ECO:0000259" key="9">
    <source>
        <dbReference type="Pfam" id="PF18572"/>
    </source>
</evidence>
<dbReference type="Gene3D" id="1.20.58.1800">
    <property type="match status" value="1"/>
</dbReference>
<reference evidence="11" key="1">
    <citation type="submission" date="2023-06" db="EMBL/GenBank/DDBJ databases">
        <title>Genomic analysis of the entomopathogenic nematode Steinernema hermaphroditum.</title>
        <authorList>
            <person name="Schwarz E.M."/>
            <person name="Heppert J.K."/>
            <person name="Baniya A."/>
            <person name="Schwartz H.T."/>
            <person name="Tan C.-H."/>
            <person name="Antoshechkin I."/>
            <person name="Sternberg P.W."/>
            <person name="Goodrich-Blair H."/>
            <person name="Dillman A.R."/>
        </authorList>
    </citation>
    <scope>NUCLEOTIDE SEQUENCE</scope>
    <source>
        <strain evidence="11">PS9179</strain>
        <tissue evidence="11">Whole animal</tissue>
    </source>
</reference>
<keyword evidence="5" id="KW-0328">Glycosyltransferase</keyword>
<dbReference type="Pfam" id="PF00982">
    <property type="entry name" value="Glyco_transf_20"/>
    <property type="match status" value="1"/>
</dbReference>
<comment type="function">
    <text evidence="1">Catalyzes the production of trehalose from glucose-6-phosphate and UDP-alpha-D-glucose in a 2 step process.</text>
</comment>
<organism evidence="11 12">
    <name type="scientific">Steinernema hermaphroditum</name>
    <dbReference type="NCBI Taxonomy" id="289476"/>
    <lineage>
        <taxon>Eukaryota</taxon>
        <taxon>Metazoa</taxon>
        <taxon>Ecdysozoa</taxon>
        <taxon>Nematoda</taxon>
        <taxon>Chromadorea</taxon>
        <taxon>Rhabditida</taxon>
        <taxon>Tylenchina</taxon>
        <taxon>Panagrolaimomorpha</taxon>
        <taxon>Strongyloidoidea</taxon>
        <taxon>Steinernematidae</taxon>
        <taxon>Steinernema</taxon>
    </lineage>
</organism>
<evidence type="ECO:0000259" key="10">
    <source>
        <dbReference type="Pfam" id="PF21141"/>
    </source>
</evidence>
<feature type="domain" description="Trehalose-6-phosphate phosphatase C-terminal" evidence="10">
    <location>
        <begin position="965"/>
        <end position="1218"/>
    </location>
</feature>
<dbReference type="CDD" id="cd03788">
    <property type="entry name" value="GT20_TPS"/>
    <property type="match status" value="1"/>
</dbReference>
<dbReference type="GO" id="GO:0003825">
    <property type="term" value="F:alpha,alpha-trehalose-phosphate synthase (UDP-forming) activity"/>
    <property type="evidence" value="ECO:0007669"/>
    <property type="project" value="UniProtKB-EC"/>
</dbReference>
<dbReference type="Gene3D" id="3.40.50.1000">
    <property type="entry name" value="HAD superfamily/HAD-like"/>
    <property type="match status" value="1"/>
</dbReference>
<dbReference type="GO" id="GO:0005829">
    <property type="term" value="C:cytosol"/>
    <property type="evidence" value="ECO:0007669"/>
    <property type="project" value="TreeGrafter"/>
</dbReference>
<evidence type="ECO:0000256" key="3">
    <source>
        <dbReference type="ARBA" id="ARBA00006107"/>
    </source>
</evidence>
<dbReference type="Proteomes" id="UP001175271">
    <property type="component" value="Unassembled WGS sequence"/>
</dbReference>
<dbReference type="EC" id="2.4.1.15" evidence="4"/>
<comment type="caution">
    <text evidence="11">The sequence shown here is derived from an EMBL/GenBank/DDBJ whole genome shotgun (WGS) entry which is preliminary data.</text>
</comment>
<feature type="region of interest" description="Disordered" evidence="8">
    <location>
        <begin position="201"/>
        <end position="254"/>
    </location>
</feature>
<dbReference type="SUPFAM" id="SSF56784">
    <property type="entry name" value="HAD-like"/>
    <property type="match status" value="1"/>
</dbReference>
<evidence type="ECO:0000256" key="7">
    <source>
        <dbReference type="ARBA" id="ARBA00048039"/>
    </source>
</evidence>
<dbReference type="Gene3D" id="3.40.50.2000">
    <property type="entry name" value="Glycogen Phosphorylase B"/>
    <property type="match status" value="2"/>
</dbReference>
<dbReference type="Gene3D" id="3.30.70.3080">
    <property type="match status" value="1"/>
</dbReference>
<dbReference type="SUPFAM" id="SSF53756">
    <property type="entry name" value="UDP-Glycosyltransferase/glycogen phosphorylase"/>
    <property type="match status" value="1"/>
</dbReference>
<dbReference type="FunFam" id="3.40.50.2000:FF:000206">
    <property type="entry name" value="Trehalose-6-phosphate synthase"/>
    <property type="match status" value="1"/>
</dbReference>
<feature type="compositionally biased region" description="Polar residues" evidence="8">
    <location>
        <begin position="244"/>
        <end position="254"/>
    </location>
</feature>
<dbReference type="InterPro" id="IPR049063">
    <property type="entry name" value="T6PP_C"/>
</dbReference>
<dbReference type="PANTHER" id="PTHR10788">
    <property type="entry name" value="TREHALOSE-6-PHOSPHATE SYNTHASE"/>
    <property type="match status" value="1"/>
</dbReference>
<dbReference type="GO" id="GO:0004805">
    <property type="term" value="F:trehalose-phosphatase activity"/>
    <property type="evidence" value="ECO:0007669"/>
    <property type="project" value="TreeGrafter"/>
</dbReference>